<dbReference type="AlphaFoldDB" id="E5XS75"/>
<dbReference type="eggNOG" id="COG1073">
    <property type="taxonomic scope" value="Bacteria"/>
</dbReference>
<dbReference type="Proteomes" id="UP000004816">
    <property type="component" value="Unassembled WGS sequence"/>
</dbReference>
<protein>
    <recommendedName>
        <fullName evidence="3">Alpha/beta hydrolase</fullName>
    </recommendedName>
</protein>
<dbReference type="SUPFAM" id="SSF53474">
    <property type="entry name" value="alpha/beta-Hydrolases"/>
    <property type="match status" value="1"/>
</dbReference>
<organism evidence="1 2">
    <name type="scientific">Segniliparus rugosus (strain ATCC BAA-974 / DSM 45345 / CCUG 50838 / CIP 108380 / JCM 13579 / CDC 945)</name>
    <dbReference type="NCBI Taxonomy" id="679197"/>
    <lineage>
        <taxon>Bacteria</taxon>
        <taxon>Bacillati</taxon>
        <taxon>Actinomycetota</taxon>
        <taxon>Actinomycetes</taxon>
        <taxon>Mycobacteriales</taxon>
        <taxon>Segniliparaceae</taxon>
        <taxon>Segniliparus</taxon>
    </lineage>
</organism>
<keyword evidence="2" id="KW-1185">Reference proteome</keyword>
<reference evidence="1 2" key="1">
    <citation type="journal article" date="2011" name="Stand. Genomic Sci.">
        <title>High quality draft genome sequence of Segniliparus rugosus CDC 945(T)= (ATCC BAA-974(T)).</title>
        <authorList>
            <person name="Earl A.M."/>
            <person name="Desjardins C.A."/>
            <person name="Fitzgerald M.G."/>
            <person name="Arachchi H.M."/>
            <person name="Zeng Q."/>
            <person name="Mehta T."/>
            <person name="Griggs A."/>
            <person name="Birren B.W."/>
            <person name="Toney N.C."/>
            <person name="Carr J."/>
            <person name="Posey J."/>
            <person name="Butler W.R."/>
        </authorList>
    </citation>
    <scope>NUCLEOTIDE SEQUENCE [LARGE SCALE GENOMIC DNA]</scope>
    <source>
        <strain evidence="2">ATCC BAA-974 / DSM 45345 / CCUG 50838 / CIP 108380 / JCM 13579 / CDC 945</strain>
    </source>
</reference>
<accession>E5XS75</accession>
<gene>
    <name evidence="1" type="ORF">HMPREF9336_02347</name>
</gene>
<evidence type="ECO:0008006" key="3">
    <source>
        <dbReference type="Google" id="ProtNLM"/>
    </source>
</evidence>
<proteinExistence type="predicted"/>
<dbReference type="EMBL" id="ACZI02000002">
    <property type="protein sequence ID" value="EFV12860.2"/>
    <property type="molecule type" value="Genomic_DNA"/>
</dbReference>
<dbReference type="InterPro" id="IPR029058">
    <property type="entry name" value="AB_hydrolase_fold"/>
</dbReference>
<evidence type="ECO:0000313" key="1">
    <source>
        <dbReference type="EMBL" id="EFV12860.2"/>
    </source>
</evidence>
<dbReference type="Gene3D" id="3.40.50.1820">
    <property type="entry name" value="alpha/beta hydrolase"/>
    <property type="match status" value="1"/>
</dbReference>
<evidence type="ECO:0000313" key="2">
    <source>
        <dbReference type="Proteomes" id="UP000004816"/>
    </source>
</evidence>
<dbReference type="HOGENOM" id="CLU_2144090_0_0_11"/>
<comment type="caution">
    <text evidence="1">The sequence shown here is derived from an EMBL/GenBank/DDBJ whole genome shotgun (WGS) entry which is preliminary data.</text>
</comment>
<dbReference type="STRING" id="679197.HMPREF9336_02347"/>
<name>E5XS75_SEGRC</name>
<sequence length="112" mass="12110">MNRPDAKDGYLGLVPEDFAFANAVSARSAAAIALWSPGRAASKVAPPVLFAVCERDSVAPPVPTLRFAAQAPRATVKRYPFGHFEIYNGAAFEQAVEDYVAFLHEHLPVPEL</sequence>